<dbReference type="InterPro" id="IPR001466">
    <property type="entry name" value="Beta-lactam-related"/>
</dbReference>
<evidence type="ECO:0000313" key="3">
    <source>
        <dbReference type="Proteomes" id="UP000315471"/>
    </source>
</evidence>
<reference evidence="2 3" key="1">
    <citation type="submission" date="2019-02" db="EMBL/GenBank/DDBJ databases">
        <title>Deep-cultivation of Planctomycetes and their phenomic and genomic characterization uncovers novel biology.</title>
        <authorList>
            <person name="Wiegand S."/>
            <person name="Jogler M."/>
            <person name="Boedeker C."/>
            <person name="Pinto D."/>
            <person name="Vollmers J."/>
            <person name="Rivas-Marin E."/>
            <person name="Kohn T."/>
            <person name="Peeters S.H."/>
            <person name="Heuer A."/>
            <person name="Rast P."/>
            <person name="Oberbeckmann S."/>
            <person name="Bunk B."/>
            <person name="Jeske O."/>
            <person name="Meyerdierks A."/>
            <person name="Storesund J.E."/>
            <person name="Kallscheuer N."/>
            <person name="Luecker S."/>
            <person name="Lage O.M."/>
            <person name="Pohl T."/>
            <person name="Merkel B.J."/>
            <person name="Hornburger P."/>
            <person name="Mueller R.-W."/>
            <person name="Bruemmer F."/>
            <person name="Labrenz M."/>
            <person name="Spormann A.M."/>
            <person name="Op Den Camp H."/>
            <person name="Overmann J."/>
            <person name="Amann R."/>
            <person name="Jetten M.S.M."/>
            <person name="Mascher T."/>
            <person name="Medema M.H."/>
            <person name="Devos D.P."/>
            <person name="Kaster A.-K."/>
            <person name="Ovreas L."/>
            <person name="Rohde M."/>
            <person name="Galperin M.Y."/>
            <person name="Jogler C."/>
        </authorList>
    </citation>
    <scope>NUCLEOTIDE SEQUENCE [LARGE SCALE GENOMIC DNA]</scope>
    <source>
        <strain evidence="2 3">Q31b</strain>
    </source>
</reference>
<keyword evidence="3" id="KW-1185">Reference proteome</keyword>
<dbReference type="Pfam" id="PF00144">
    <property type="entry name" value="Beta-lactamase"/>
    <property type="match status" value="1"/>
</dbReference>
<dbReference type="RefSeq" id="WP_146600282.1">
    <property type="nucleotide sequence ID" value="NZ_SJPY01000004.1"/>
</dbReference>
<keyword evidence="2" id="KW-0121">Carboxypeptidase</keyword>
<dbReference type="InterPro" id="IPR012338">
    <property type="entry name" value="Beta-lactam/transpept-like"/>
</dbReference>
<accession>A0A5C6E272</accession>
<comment type="caution">
    <text evidence="2">The sequence shown here is derived from an EMBL/GenBank/DDBJ whole genome shotgun (WGS) entry which is preliminary data.</text>
</comment>
<name>A0A5C6E272_9BACT</name>
<sequence length="564" mass="62252">MTLYWSLVRISPLLLIVSLTTMMTELADNRKREERREFQSQELMLAKSASWIFKLGETPRVLWRDVETVRRLGGNEPLRVRWFNAELNESPEPNAPGRWLAWIEGTAPNGTPIRRSRTFYALPEQLPNFVLPDLTVAFPNFPGPDATAVLREHETEIVRLANDALVRTVLGSEQGAVLVAGLTEIEPLGRPATYIESTAVRNDECHLALKLKLQGLQDQVRALEPPRHLDPPAPILRDGSTEQAGVTADAKARIDAVCHAWAKDSGEPFVTLIARHGVIVTHEAFGKDAAGQPIGRDYRCWVASITKTITAIVFSQFLDQGLIDLDDSLATVFPDFRNQGSHVPTFRQCFTHTSGLSGHGELGDMHTAHLENIVLNGIDVNEPGVKYSYCGLGYELVAKAMEIVVGKNAAKLYDEHLFRPLHFGDVRMGNASSSGEFTAMELGLLGQWMANGGSYGAQQFIHPGTFERLLPRPLQVAGHGDTAVEGIGIHYQRHLKPDAPRDSKHDEDLLFGPNTLGHGSFSGCIFLIDPDQELVVVQVRKQSGPGSAEWSPKFFQEIATVLTD</sequence>
<evidence type="ECO:0000259" key="1">
    <source>
        <dbReference type="Pfam" id="PF00144"/>
    </source>
</evidence>
<keyword evidence="2" id="KW-0645">Protease</keyword>
<gene>
    <name evidence="2" type="ORF">Q31b_29250</name>
</gene>
<dbReference type="EMBL" id="SJPY01000004">
    <property type="protein sequence ID" value="TWU41476.1"/>
    <property type="molecule type" value="Genomic_DNA"/>
</dbReference>
<dbReference type="AlphaFoldDB" id="A0A5C6E272"/>
<dbReference type="GO" id="GO:0009002">
    <property type="term" value="F:serine-type D-Ala-D-Ala carboxypeptidase activity"/>
    <property type="evidence" value="ECO:0007669"/>
    <property type="project" value="UniProtKB-EC"/>
</dbReference>
<dbReference type="PANTHER" id="PTHR43283">
    <property type="entry name" value="BETA-LACTAMASE-RELATED"/>
    <property type="match status" value="1"/>
</dbReference>
<dbReference type="SUPFAM" id="SSF56601">
    <property type="entry name" value="beta-lactamase/transpeptidase-like"/>
    <property type="match status" value="1"/>
</dbReference>
<dbReference type="EC" id="3.4.16.4" evidence="2"/>
<organism evidence="2 3">
    <name type="scientific">Novipirellula aureliae</name>
    <dbReference type="NCBI Taxonomy" id="2527966"/>
    <lineage>
        <taxon>Bacteria</taxon>
        <taxon>Pseudomonadati</taxon>
        <taxon>Planctomycetota</taxon>
        <taxon>Planctomycetia</taxon>
        <taxon>Pirellulales</taxon>
        <taxon>Pirellulaceae</taxon>
        <taxon>Novipirellula</taxon>
    </lineage>
</organism>
<dbReference type="Proteomes" id="UP000315471">
    <property type="component" value="Unassembled WGS sequence"/>
</dbReference>
<dbReference type="Gene3D" id="3.40.710.10">
    <property type="entry name" value="DD-peptidase/beta-lactamase superfamily"/>
    <property type="match status" value="1"/>
</dbReference>
<keyword evidence="2" id="KW-0378">Hydrolase</keyword>
<dbReference type="InterPro" id="IPR050789">
    <property type="entry name" value="Diverse_Enzym_Activities"/>
</dbReference>
<protein>
    <submittedName>
        <fullName evidence="2">D-alanyl-D-alanine carboxypeptidase</fullName>
        <ecNumber evidence="2">3.4.16.4</ecNumber>
    </submittedName>
</protein>
<evidence type="ECO:0000313" key="2">
    <source>
        <dbReference type="EMBL" id="TWU41476.1"/>
    </source>
</evidence>
<feature type="domain" description="Beta-lactamase-related" evidence="1">
    <location>
        <begin position="272"/>
        <end position="540"/>
    </location>
</feature>
<dbReference type="OrthoDB" id="236788at2"/>
<proteinExistence type="predicted"/>